<dbReference type="RefSeq" id="WP_163962441.1">
    <property type="nucleotide sequence ID" value="NZ_JAAGNX010000001.1"/>
</dbReference>
<dbReference type="InterPro" id="IPR011013">
    <property type="entry name" value="Gal_mutarotase_sf_dom"/>
</dbReference>
<comment type="caution">
    <text evidence="12">The sequence shown here is derived from an EMBL/GenBank/DDBJ whole genome shotgun (WGS) entry which is preliminary data.</text>
</comment>
<evidence type="ECO:0000256" key="10">
    <source>
        <dbReference type="PIRSR" id="PIRSR005096-2"/>
    </source>
</evidence>
<dbReference type="InterPro" id="IPR014718">
    <property type="entry name" value="GH-type_carb-bd"/>
</dbReference>
<evidence type="ECO:0000256" key="8">
    <source>
        <dbReference type="PIRNR" id="PIRNR005096"/>
    </source>
</evidence>
<dbReference type="GO" id="GO:0033499">
    <property type="term" value="P:galactose catabolic process via UDP-galactose, Leloir pathway"/>
    <property type="evidence" value="ECO:0007669"/>
    <property type="project" value="TreeGrafter"/>
</dbReference>
<dbReference type="EC" id="5.1.3.3" evidence="4 8"/>
<dbReference type="PIRSF" id="PIRSF005096">
    <property type="entry name" value="GALM"/>
    <property type="match status" value="1"/>
</dbReference>
<dbReference type="GO" id="GO:0004034">
    <property type="term" value="F:aldose 1-epimerase activity"/>
    <property type="evidence" value="ECO:0007669"/>
    <property type="project" value="UniProtKB-EC"/>
</dbReference>
<evidence type="ECO:0000256" key="7">
    <source>
        <dbReference type="ARBA" id="ARBA00023277"/>
    </source>
</evidence>
<dbReference type="InterPro" id="IPR018052">
    <property type="entry name" value="Ald1_epimerase_CS"/>
</dbReference>
<dbReference type="Pfam" id="PF01263">
    <property type="entry name" value="Aldose_epim"/>
    <property type="match status" value="1"/>
</dbReference>
<dbReference type="GO" id="GO:0030246">
    <property type="term" value="F:carbohydrate binding"/>
    <property type="evidence" value="ECO:0007669"/>
    <property type="project" value="InterPro"/>
</dbReference>
<evidence type="ECO:0000313" key="13">
    <source>
        <dbReference type="Proteomes" id="UP000478417"/>
    </source>
</evidence>
<evidence type="ECO:0000256" key="5">
    <source>
        <dbReference type="ARBA" id="ARBA00014165"/>
    </source>
</evidence>
<dbReference type="PROSITE" id="PS00545">
    <property type="entry name" value="ALDOSE_1_EPIMERASE"/>
    <property type="match status" value="1"/>
</dbReference>
<dbReference type="NCBIfam" id="NF008277">
    <property type="entry name" value="PRK11055.1"/>
    <property type="match status" value="1"/>
</dbReference>
<evidence type="ECO:0000256" key="11">
    <source>
        <dbReference type="PIRSR" id="PIRSR005096-3"/>
    </source>
</evidence>
<dbReference type="GO" id="GO:0006006">
    <property type="term" value="P:glucose metabolic process"/>
    <property type="evidence" value="ECO:0007669"/>
    <property type="project" value="TreeGrafter"/>
</dbReference>
<feature type="active site" description="Proton donor" evidence="9">
    <location>
        <position position="198"/>
    </location>
</feature>
<reference evidence="12 13" key="1">
    <citation type="submission" date="2020-02" db="EMBL/GenBank/DDBJ databases">
        <title>Albibacoteraceae fam. nov., the first described family within the subdivision 4 Verrucomicrobia.</title>
        <authorList>
            <person name="Xi F."/>
        </authorList>
    </citation>
    <scope>NUCLEOTIDE SEQUENCE [LARGE SCALE GENOMIC DNA]</scope>
    <source>
        <strain evidence="12 13">CK1056</strain>
    </source>
</reference>
<comment type="similarity">
    <text evidence="3 8">Belongs to the aldose epimerase family.</text>
</comment>
<gene>
    <name evidence="12" type="ORF">G0Q06_03305</name>
</gene>
<keyword evidence="7 8" id="KW-0119">Carbohydrate metabolism</keyword>
<dbReference type="InterPro" id="IPR008183">
    <property type="entry name" value="Aldose_1/G6P_1-epimerase"/>
</dbReference>
<name>A0A6B2LXV6_9BACT</name>
<dbReference type="Gene3D" id="2.70.98.10">
    <property type="match status" value="1"/>
</dbReference>
<evidence type="ECO:0000256" key="2">
    <source>
        <dbReference type="ARBA" id="ARBA00005028"/>
    </source>
</evidence>
<keyword evidence="6 8" id="KW-0413">Isomerase</keyword>
<evidence type="ECO:0000256" key="4">
    <source>
        <dbReference type="ARBA" id="ARBA00013185"/>
    </source>
</evidence>
<feature type="binding site" evidence="10">
    <location>
        <position position="270"/>
    </location>
    <ligand>
        <name>beta-D-galactose</name>
        <dbReference type="ChEBI" id="CHEBI:27667"/>
    </ligand>
</feature>
<protein>
    <recommendedName>
        <fullName evidence="5 8">Aldose 1-epimerase</fullName>
        <ecNumber evidence="4 8">5.1.3.3</ecNumber>
    </recommendedName>
</protein>
<dbReference type="PANTHER" id="PTHR10091:SF0">
    <property type="entry name" value="GALACTOSE MUTAROTASE"/>
    <property type="match status" value="1"/>
</dbReference>
<dbReference type="EMBL" id="JAAGNX010000001">
    <property type="protein sequence ID" value="NDV61471.1"/>
    <property type="molecule type" value="Genomic_DNA"/>
</dbReference>
<evidence type="ECO:0000256" key="1">
    <source>
        <dbReference type="ARBA" id="ARBA00001614"/>
    </source>
</evidence>
<proteinExistence type="inferred from homology"/>
<dbReference type="InterPro" id="IPR047215">
    <property type="entry name" value="Galactose_mutarotase-like"/>
</dbReference>
<dbReference type="CDD" id="cd09019">
    <property type="entry name" value="galactose_mutarotase_like"/>
    <property type="match status" value="1"/>
</dbReference>
<comment type="catalytic activity">
    <reaction evidence="1 8">
        <text>alpha-D-glucose = beta-D-glucose</text>
        <dbReference type="Rhea" id="RHEA:10264"/>
        <dbReference type="ChEBI" id="CHEBI:15903"/>
        <dbReference type="ChEBI" id="CHEBI:17925"/>
        <dbReference type="EC" id="5.1.3.3"/>
    </reaction>
</comment>
<keyword evidence="13" id="KW-1185">Reference proteome</keyword>
<dbReference type="InterPro" id="IPR015443">
    <property type="entry name" value="Aldose_1-epimerase"/>
</dbReference>
<dbReference type="SUPFAM" id="SSF74650">
    <property type="entry name" value="Galactose mutarotase-like"/>
    <property type="match status" value="1"/>
</dbReference>
<sequence length="370" mass="40717">MVKERRWINGWRWAIGLVLLPSLGQGAEVKVEDFSGIQAFKIRNLVGTEVSLTNYGARIVSVVVADRVGEKADVVLGYDSVEGYINGIKRPYLGCMVGRTAGRISGGRFMLDGEEIQLSVNRAPNHLHGGEKGFDKVVWESEVVENGVKFSYLSPDGEEGYPGNLFVEVVYTLGEDNALRIACTGRTDKATPLSLTNHAYFNLAGEGSGTVLDHMLAMPGESYMPRDGTGIPLGGWEKVGDSPFDFRAPKRIGRDIVLDHEQLILARGYDHSWEIPDTGLELELAATLHEPESGRFLEVYTDEPTLHVYTANYLDGQLKGKSGRPYGAREAICLETQHLPDSPNHPDWPDTILRPGESYSSTTVYKFGAK</sequence>
<evidence type="ECO:0000256" key="9">
    <source>
        <dbReference type="PIRSR" id="PIRSR005096-1"/>
    </source>
</evidence>
<accession>A0A6B2LXV6</accession>
<dbReference type="Proteomes" id="UP000478417">
    <property type="component" value="Unassembled WGS sequence"/>
</dbReference>
<comment type="pathway">
    <text evidence="2 8">Carbohydrate metabolism; hexose metabolism.</text>
</comment>
<evidence type="ECO:0000256" key="3">
    <source>
        <dbReference type="ARBA" id="ARBA00006206"/>
    </source>
</evidence>
<feature type="active site" description="Proton acceptor" evidence="9">
    <location>
        <position position="335"/>
    </location>
</feature>
<feature type="binding site" evidence="11">
    <location>
        <begin position="198"/>
        <end position="200"/>
    </location>
    <ligand>
        <name>beta-D-galactose</name>
        <dbReference type="ChEBI" id="CHEBI:27667"/>
    </ligand>
</feature>
<evidence type="ECO:0000256" key="6">
    <source>
        <dbReference type="ARBA" id="ARBA00023235"/>
    </source>
</evidence>
<dbReference type="UniPathway" id="UPA00242"/>
<organism evidence="12 13">
    <name type="scientific">Oceanipulchritudo coccoides</name>
    <dbReference type="NCBI Taxonomy" id="2706888"/>
    <lineage>
        <taxon>Bacteria</taxon>
        <taxon>Pseudomonadati</taxon>
        <taxon>Verrucomicrobiota</taxon>
        <taxon>Opitutia</taxon>
        <taxon>Puniceicoccales</taxon>
        <taxon>Oceanipulchritudinaceae</taxon>
        <taxon>Oceanipulchritudo</taxon>
    </lineage>
</organism>
<evidence type="ECO:0000313" key="12">
    <source>
        <dbReference type="EMBL" id="NDV61471.1"/>
    </source>
</evidence>
<dbReference type="PANTHER" id="PTHR10091">
    <property type="entry name" value="ALDOSE-1-EPIMERASE"/>
    <property type="match status" value="1"/>
</dbReference>
<dbReference type="AlphaFoldDB" id="A0A6B2LXV6"/>